<name>A0A7C9IYB6_9BURK</name>
<feature type="region of interest" description="Disordered" evidence="1">
    <location>
        <begin position="1"/>
        <end position="36"/>
    </location>
</feature>
<reference evidence="2 3" key="1">
    <citation type="submission" date="2019-09" db="EMBL/GenBank/DDBJ databases">
        <title>Identification of Malikia spinosa a prominent benzene-, toluene-, and ethylbenzene-degrading bacterium: enrichment, isolation and whole genome sequencing.</title>
        <authorList>
            <person name="Tancsics A."/>
            <person name="Revesz F."/>
            <person name="Kriszt B."/>
        </authorList>
    </citation>
    <scope>NUCLEOTIDE SEQUENCE [LARGE SCALE GENOMIC DNA]</scope>
    <source>
        <strain evidence="2 3">AB6</strain>
    </source>
</reference>
<sequence length="104" mass="11458">MGRRAGVSPGPLAFRRGPRRPAHAAPCRRRPVHRGRPDCAGVSYTTTYCITGSSRSILLEIQRDDALMVRIHQGWEAFQVHLDQDAPPALRTCSKSPSHEMLGG</sequence>
<proteinExistence type="predicted"/>
<evidence type="ECO:0000313" key="2">
    <source>
        <dbReference type="EMBL" id="MYZ52772.1"/>
    </source>
</evidence>
<accession>A0A7C9IYB6</accession>
<comment type="caution">
    <text evidence="2">The sequence shown here is derived from an EMBL/GenBank/DDBJ whole genome shotgun (WGS) entry which is preliminary data.</text>
</comment>
<dbReference type="Proteomes" id="UP000481947">
    <property type="component" value="Unassembled WGS sequence"/>
</dbReference>
<protein>
    <submittedName>
        <fullName evidence="2">Uncharacterized protein</fullName>
    </submittedName>
</protein>
<evidence type="ECO:0000313" key="3">
    <source>
        <dbReference type="Proteomes" id="UP000481947"/>
    </source>
</evidence>
<feature type="compositionally biased region" description="Basic residues" evidence="1">
    <location>
        <begin position="16"/>
        <end position="34"/>
    </location>
</feature>
<evidence type="ECO:0000256" key="1">
    <source>
        <dbReference type="SAM" id="MobiDB-lite"/>
    </source>
</evidence>
<dbReference type="AlphaFoldDB" id="A0A7C9IYB6"/>
<gene>
    <name evidence="2" type="ORF">F5985_11640</name>
</gene>
<organism evidence="2 3">
    <name type="scientific">Malikia spinosa</name>
    <dbReference type="NCBI Taxonomy" id="86180"/>
    <lineage>
        <taxon>Bacteria</taxon>
        <taxon>Pseudomonadati</taxon>
        <taxon>Pseudomonadota</taxon>
        <taxon>Betaproteobacteria</taxon>
        <taxon>Burkholderiales</taxon>
        <taxon>Comamonadaceae</taxon>
        <taxon>Malikia</taxon>
    </lineage>
</organism>
<dbReference type="EMBL" id="VYSB01000012">
    <property type="protein sequence ID" value="MYZ52772.1"/>
    <property type="molecule type" value="Genomic_DNA"/>
</dbReference>